<dbReference type="RefSeq" id="WP_092493850.1">
    <property type="nucleotide sequence ID" value="NZ_FNKD01000003.1"/>
</dbReference>
<proteinExistence type="predicted"/>
<reference evidence="2 3" key="1">
    <citation type="submission" date="2016-10" db="EMBL/GenBank/DDBJ databases">
        <authorList>
            <person name="de Groot N.N."/>
        </authorList>
    </citation>
    <scope>NUCLEOTIDE SEQUENCE [LARGE SCALE GENOMIC DNA]</scope>
    <source>
        <strain evidence="2 3">CGMCC 1.10449</strain>
    </source>
</reference>
<dbReference type="AlphaFoldDB" id="A0A1H1EYC1"/>
<keyword evidence="2" id="KW-0808">Transferase</keyword>
<dbReference type="PROSITE" id="PS51186">
    <property type="entry name" value="GNAT"/>
    <property type="match status" value="1"/>
</dbReference>
<dbReference type="Gene3D" id="3.40.630.30">
    <property type="match status" value="1"/>
</dbReference>
<accession>A0A1H1EYC1</accession>
<protein>
    <submittedName>
        <fullName evidence="2">Acetyltransferase (GNAT) family protein</fullName>
    </submittedName>
</protein>
<evidence type="ECO:0000313" key="2">
    <source>
        <dbReference type="EMBL" id="SDQ93534.1"/>
    </source>
</evidence>
<dbReference type="GO" id="GO:0016747">
    <property type="term" value="F:acyltransferase activity, transferring groups other than amino-acyl groups"/>
    <property type="evidence" value="ECO:0007669"/>
    <property type="project" value="InterPro"/>
</dbReference>
<dbReference type="InterPro" id="IPR016181">
    <property type="entry name" value="Acyl_CoA_acyltransferase"/>
</dbReference>
<dbReference type="PANTHER" id="PTHR43415">
    <property type="entry name" value="SPERMIDINE N(1)-ACETYLTRANSFERASE"/>
    <property type="match status" value="1"/>
</dbReference>
<dbReference type="Pfam" id="PF00583">
    <property type="entry name" value="Acetyltransf_1"/>
    <property type="match status" value="1"/>
</dbReference>
<keyword evidence="3" id="KW-1185">Reference proteome</keyword>
<dbReference type="SUPFAM" id="SSF55729">
    <property type="entry name" value="Acyl-CoA N-acyltransferases (Nat)"/>
    <property type="match status" value="1"/>
</dbReference>
<dbReference type="CDD" id="cd04301">
    <property type="entry name" value="NAT_SF"/>
    <property type="match status" value="1"/>
</dbReference>
<sequence length="151" mass="17420">MVTLMLMNSGEFQIYLKSAVESYAKEKVLSNNWNEEESISKAREEYEKLLPKGETTENNFLYSILNEGQTIGAVWLEQKNNENGFIRDIRILEKYQGLGYGKEAMNQIEMMGKKLGLRKIGLHVFGHNKVARGLYEKLGYQTTNVMMIKEI</sequence>
<feature type="domain" description="N-acetyltransferase" evidence="1">
    <location>
        <begin position="18"/>
        <end position="151"/>
    </location>
</feature>
<dbReference type="STRING" id="553311.SAMN05216231_3105"/>
<organism evidence="2 3">
    <name type="scientific">Virgibacillus salinus</name>
    <dbReference type="NCBI Taxonomy" id="553311"/>
    <lineage>
        <taxon>Bacteria</taxon>
        <taxon>Bacillati</taxon>
        <taxon>Bacillota</taxon>
        <taxon>Bacilli</taxon>
        <taxon>Bacillales</taxon>
        <taxon>Bacillaceae</taxon>
        <taxon>Virgibacillus</taxon>
    </lineage>
</organism>
<dbReference type="InterPro" id="IPR000182">
    <property type="entry name" value="GNAT_dom"/>
</dbReference>
<evidence type="ECO:0000259" key="1">
    <source>
        <dbReference type="PROSITE" id="PS51186"/>
    </source>
</evidence>
<dbReference type="EMBL" id="FNKD01000003">
    <property type="protein sequence ID" value="SDQ93534.1"/>
    <property type="molecule type" value="Genomic_DNA"/>
</dbReference>
<name>A0A1H1EYC1_9BACI</name>
<dbReference type="Proteomes" id="UP000199444">
    <property type="component" value="Unassembled WGS sequence"/>
</dbReference>
<gene>
    <name evidence="2" type="ORF">SAMN05216231_3105</name>
</gene>
<evidence type="ECO:0000313" key="3">
    <source>
        <dbReference type="Proteomes" id="UP000199444"/>
    </source>
</evidence>
<dbReference type="PANTHER" id="PTHR43415:SF3">
    <property type="entry name" value="GNAT-FAMILY ACETYLTRANSFERASE"/>
    <property type="match status" value="1"/>
</dbReference>